<dbReference type="Gene3D" id="3.30.1370.10">
    <property type="entry name" value="K Homology domain, type 1"/>
    <property type="match status" value="1"/>
</dbReference>
<dbReference type="InterPro" id="IPR004088">
    <property type="entry name" value="KH_dom_type_1"/>
</dbReference>
<dbReference type="eggNOG" id="ENOG502SDMY">
    <property type="taxonomic scope" value="Eukaryota"/>
</dbReference>
<reference key="2">
    <citation type="submission" date="2011-08" db="EMBL/GenBank/DDBJ databases">
        <title>Genome sequence of Naumovozyma castellii.</title>
        <authorList>
            <person name="Gordon J.L."/>
            <person name="Armisen D."/>
            <person name="Proux-Wera E."/>
            <person name="OhEigeartaigh S.S."/>
            <person name="Byrne K.P."/>
            <person name="Wolfe K.H."/>
        </authorList>
    </citation>
    <scope>NUCLEOTIDE SEQUENCE</scope>
    <source>
        <strain>Type strain:CBS 4309</strain>
    </source>
</reference>
<dbReference type="AlphaFoldDB" id="G0VI08"/>
<protein>
    <recommendedName>
        <fullName evidence="2">K Homology domain-containing protein</fullName>
    </recommendedName>
</protein>
<dbReference type="InterPro" id="IPR004087">
    <property type="entry name" value="KH_dom"/>
</dbReference>
<reference evidence="3 4" key="1">
    <citation type="journal article" date="2011" name="Proc. Natl. Acad. Sci. U.S.A.">
        <title>Evolutionary erosion of yeast sex chromosomes by mating-type switching accidents.</title>
        <authorList>
            <person name="Gordon J.L."/>
            <person name="Armisen D."/>
            <person name="Proux-Wera E."/>
            <person name="Oheigeartaigh S.S."/>
            <person name="Byrne K.P."/>
            <person name="Wolfe K.H."/>
        </authorList>
    </citation>
    <scope>NUCLEOTIDE SEQUENCE [LARGE SCALE GENOMIC DNA]</scope>
    <source>
        <strain evidence="4">ATCC 76901 / BCRC 22586 / CBS 4309 / NBRC 1992 / NRRL Y-12630</strain>
    </source>
</reference>
<dbReference type="SUPFAM" id="SSF54791">
    <property type="entry name" value="Eukaryotic type KH-domain (KH-domain type I)"/>
    <property type="match status" value="1"/>
</dbReference>
<keyword evidence="4" id="KW-1185">Reference proteome</keyword>
<accession>G0VI08</accession>
<dbReference type="HOGENOM" id="CLU_083073_0_0_1"/>
<dbReference type="GO" id="GO:0003723">
    <property type="term" value="F:RNA binding"/>
    <property type="evidence" value="ECO:0007669"/>
    <property type="project" value="UniProtKB-UniRule"/>
</dbReference>
<dbReference type="Pfam" id="PF00013">
    <property type="entry name" value="KH_1"/>
    <property type="match status" value="1"/>
</dbReference>
<dbReference type="SMART" id="SM00322">
    <property type="entry name" value="KH"/>
    <property type="match status" value="1"/>
</dbReference>
<evidence type="ECO:0000313" key="3">
    <source>
        <dbReference type="EMBL" id="CCC71042.1"/>
    </source>
</evidence>
<feature type="domain" description="K Homology" evidence="2">
    <location>
        <begin position="202"/>
        <end position="282"/>
    </location>
</feature>
<name>G0VI08_NAUCA</name>
<dbReference type="KEGG" id="ncs:NCAS_0G01550"/>
<dbReference type="RefSeq" id="XP_003677395.1">
    <property type="nucleotide sequence ID" value="XM_003677347.1"/>
</dbReference>
<dbReference type="Proteomes" id="UP000001640">
    <property type="component" value="Chromosome 7"/>
</dbReference>
<dbReference type="STRING" id="1064592.G0VI08"/>
<evidence type="ECO:0000313" key="4">
    <source>
        <dbReference type="Proteomes" id="UP000001640"/>
    </source>
</evidence>
<dbReference type="FunCoup" id="G0VI08">
    <property type="interactions" value="85"/>
</dbReference>
<organism evidence="3 4">
    <name type="scientific">Naumovozyma castellii</name>
    <name type="common">Yeast</name>
    <name type="synonym">Saccharomyces castellii</name>
    <dbReference type="NCBI Taxonomy" id="27288"/>
    <lineage>
        <taxon>Eukaryota</taxon>
        <taxon>Fungi</taxon>
        <taxon>Dikarya</taxon>
        <taxon>Ascomycota</taxon>
        <taxon>Saccharomycotina</taxon>
        <taxon>Saccharomycetes</taxon>
        <taxon>Saccharomycetales</taxon>
        <taxon>Saccharomycetaceae</taxon>
        <taxon>Naumovozyma</taxon>
    </lineage>
</organism>
<dbReference type="EMBL" id="HE576758">
    <property type="protein sequence ID" value="CCC71042.1"/>
    <property type="molecule type" value="Genomic_DNA"/>
</dbReference>
<dbReference type="InterPro" id="IPR036612">
    <property type="entry name" value="KH_dom_type_1_sf"/>
</dbReference>
<dbReference type="OrthoDB" id="442947at2759"/>
<dbReference type="GeneID" id="96904708"/>
<sequence>MDNQELKYKSREGPVMGIAGIQRSEHELLTVVDAIQINECYGKELLDPKYKKKTPFRLIEVIMNRWWFRSLFNQKTSFEFLNNIISIERNAYSTFNVIFPFTEENIKIAYNGINMNIFLPNMVSGDQLILSSKYSILNLRTLTITQGDINLLFQDLQVNEKLLTFNEKKEYKIELKRSLPYKKQTLQEIKDNPGDELPMRELILTVELTVSKAEVSFLLGHHGERIEQIRSLSCATIKILPIEKRLTLRDLNHPSQIIQQLSITGNKYSVAVALSRIEAELGMFNLSFGRQY</sequence>
<evidence type="ECO:0000256" key="1">
    <source>
        <dbReference type="PROSITE-ProRule" id="PRU00117"/>
    </source>
</evidence>
<proteinExistence type="predicted"/>
<dbReference type="OMA" id="MTAHERN"/>
<dbReference type="PROSITE" id="PS50084">
    <property type="entry name" value="KH_TYPE_1"/>
    <property type="match status" value="1"/>
</dbReference>
<keyword evidence="1" id="KW-0694">RNA-binding</keyword>
<gene>
    <name evidence="3" type="primary">NCAS0G01550</name>
    <name evidence="3" type="ordered locus">NCAS_0G01550</name>
</gene>
<evidence type="ECO:0000259" key="2">
    <source>
        <dbReference type="SMART" id="SM00322"/>
    </source>
</evidence>
<dbReference type="InParanoid" id="G0VI08"/>